<feature type="transmembrane region" description="Helical" evidence="1">
    <location>
        <begin position="55"/>
        <end position="72"/>
    </location>
</feature>
<keyword evidence="3" id="KW-1185">Reference proteome</keyword>
<feature type="transmembrane region" description="Helical" evidence="1">
    <location>
        <begin position="191"/>
        <end position="210"/>
    </location>
</feature>
<reference evidence="2 3" key="1">
    <citation type="submission" date="2019-06" db="EMBL/GenBank/DDBJ databases">
        <title>Saccharibacillus brassicae sp. nov., an endophytic bacterium isolated from Chinese cabbage seeds (Brassica pekinensis).</title>
        <authorList>
            <person name="Jiang L."/>
            <person name="Lee J."/>
            <person name="Kim S.W."/>
        </authorList>
    </citation>
    <scope>NUCLEOTIDE SEQUENCE [LARGE SCALE GENOMIC DNA]</scope>
    <source>
        <strain evidence="3">KCTC 43072 / ATSA2</strain>
    </source>
</reference>
<feature type="transmembrane region" description="Helical" evidence="1">
    <location>
        <begin position="230"/>
        <end position="253"/>
    </location>
</feature>
<dbReference type="OrthoDB" id="2380563at2"/>
<dbReference type="Pfam" id="PF14256">
    <property type="entry name" value="YwiC"/>
    <property type="match status" value="1"/>
</dbReference>
<dbReference type="RefSeq" id="WP_141449839.1">
    <property type="nucleotide sequence ID" value="NZ_CP041217.1"/>
</dbReference>
<organism evidence="2 3">
    <name type="scientific">Saccharibacillus brassicae</name>
    <dbReference type="NCBI Taxonomy" id="2583377"/>
    <lineage>
        <taxon>Bacteria</taxon>
        <taxon>Bacillati</taxon>
        <taxon>Bacillota</taxon>
        <taxon>Bacilli</taxon>
        <taxon>Bacillales</taxon>
        <taxon>Paenibacillaceae</taxon>
        <taxon>Saccharibacillus</taxon>
    </lineage>
</organism>
<evidence type="ECO:0000313" key="2">
    <source>
        <dbReference type="EMBL" id="QDH23302.1"/>
    </source>
</evidence>
<gene>
    <name evidence="2" type="ORF">FFV09_22000</name>
</gene>
<evidence type="ECO:0008006" key="4">
    <source>
        <dbReference type="Google" id="ProtNLM"/>
    </source>
</evidence>
<keyword evidence="1" id="KW-0472">Membrane</keyword>
<dbReference type="InterPro" id="IPR025576">
    <property type="entry name" value="YwiC"/>
</dbReference>
<name>A0A4Y6UZW0_SACBS</name>
<feature type="transmembrane region" description="Helical" evidence="1">
    <location>
        <begin position="265"/>
        <end position="283"/>
    </location>
</feature>
<sequence length="284" mass="31391">MGPVRDEDPQALLRTDADWAGACSPGAASLGSASFRIRPQRRTFPINRYIPNQHGAWAMLLLPFLLGLSIAGAAPVHIPLFLCWTLLYLLSFPVLQWIKTGRADRYRKPALLYGALAIPLAAYVAAAEPKLIGYGALLLAAFAVPAFFAKRKNERALPNDIVAIVLFCSFIYPVVYAGAGAEADWTRTTRLFILLVLYFVGTALYVKTVIRKKKNPRYYRASAAYHALLIPYAAWLSLPLSLPFAALLLRAIVLPRRRLNIKRTGMAEIGFAVLLYVTLLLAYA</sequence>
<dbReference type="Proteomes" id="UP000316968">
    <property type="component" value="Chromosome"/>
</dbReference>
<evidence type="ECO:0000313" key="3">
    <source>
        <dbReference type="Proteomes" id="UP000316968"/>
    </source>
</evidence>
<proteinExistence type="predicted"/>
<feature type="transmembrane region" description="Helical" evidence="1">
    <location>
        <begin position="132"/>
        <end position="149"/>
    </location>
</feature>
<dbReference type="AlphaFoldDB" id="A0A4Y6UZW0"/>
<evidence type="ECO:0000256" key="1">
    <source>
        <dbReference type="SAM" id="Phobius"/>
    </source>
</evidence>
<feature type="transmembrane region" description="Helical" evidence="1">
    <location>
        <begin position="78"/>
        <end position="98"/>
    </location>
</feature>
<protein>
    <recommendedName>
        <fullName evidence="4">YwiC-like family protein</fullName>
    </recommendedName>
</protein>
<accession>A0A4Y6UZW0</accession>
<keyword evidence="1" id="KW-1133">Transmembrane helix</keyword>
<keyword evidence="1" id="KW-0812">Transmembrane</keyword>
<dbReference type="KEGG" id="saca:FFV09_22000"/>
<feature type="transmembrane region" description="Helical" evidence="1">
    <location>
        <begin position="110"/>
        <end position="126"/>
    </location>
</feature>
<feature type="transmembrane region" description="Helical" evidence="1">
    <location>
        <begin position="161"/>
        <end position="179"/>
    </location>
</feature>
<dbReference type="EMBL" id="CP041217">
    <property type="protein sequence ID" value="QDH23302.1"/>
    <property type="molecule type" value="Genomic_DNA"/>
</dbReference>